<feature type="compositionally biased region" description="Pro residues" evidence="1">
    <location>
        <begin position="36"/>
        <end position="47"/>
    </location>
</feature>
<dbReference type="RefSeq" id="WP_133590859.1">
    <property type="nucleotide sequence ID" value="NZ_SNVV01000007.1"/>
</dbReference>
<reference evidence="2 3" key="1">
    <citation type="submission" date="2019-03" db="EMBL/GenBank/DDBJ databases">
        <title>Genomic Encyclopedia of Type Strains, Phase IV (KMG-IV): sequencing the most valuable type-strain genomes for metagenomic binning, comparative biology and taxonomic classification.</title>
        <authorList>
            <person name="Goeker M."/>
        </authorList>
    </citation>
    <scope>NUCLEOTIDE SEQUENCE [LARGE SCALE GENOMIC DNA]</scope>
    <source>
        <strain evidence="2 3">DSM 12121</strain>
    </source>
</reference>
<proteinExistence type="predicted"/>
<comment type="caution">
    <text evidence="2">The sequence shown here is derived from an EMBL/GenBank/DDBJ whole genome shotgun (WGS) entry which is preliminary data.</text>
</comment>
<feature type="region of interest" description="Disordered" evidence="1">
    <location>
        <begin position="35"/>
        <end position="58"/>
    </location>
</feature>
<name>A0A4R6E0X0_9RHOO</name>
<evidence type="ECO:0000313" key="3">
    <source>
        <dbReference type="Proteomes" id="UP000295129"/>
    </source>
</evidence>
<evidence type="ECO:0000313" key="2">
    <source>
        <dbReference type="EMBL" id="TDN51356.1"/>
    </source>
</evidence>
<organism evidence="2 3">
    <name type="scientific">Azoarcus indigens</name>
    <dbReference type="NCBI Taxonomy" id="29545"/>
    <lineage>
        <taxon>Bacteria</taxon>
        <taxon>Pseudomonadati</taxon>
        <taxon>Pseudomonadota</taxon>
        <taxon>Betaproteobacteria</taxon>
        <taxon>Rhodocyclales</taxon>
        <taxon>Zoogloeaceae</taxon>
        <taxon>Azoarcus</taxon>
    </lineage>
</organism>
<dbReference type="OrthoDB" id="9772295at2"/>
<evidence type="ECO:0000256" key="1">
    <source>
        <dbReference type="SAM" id="MobiDB-lite"/>
    </source>
</evidence>
<accession>A0A4R6E0X0</accession>
<gene>
    <name evidence="2" type="ORF">C7389_10790</name>
</gene>
<feature type="compositionally biased region" description="Basic and acidic residues" evidence="1">
    <location>
        <begin position="48"/>
        <end position="58"/>
    </location>
</feature>
<protein>
    <submittedName>
        <fullName evidence="2">Uncharacterized protein (DUF1800 family)</fullName>
    </submittedName>
</protein>
<dbReference type="Proteomes" id="UP000295129">
    <property type="component" value="Unassembled WGS sequence"/>
</dbReference>
<dbReference type="InterPro" id="IPR014917">
    <property type="entry name" value="DUF1800"/>
</dbReference>
<dbReference type="EMBL" id="SNVV01000007">
    <property type="protein sequence ID" value="TDN51356.1"/>
    <property type="molecule type" value="Genomic_DNA"/>
</dbReference>
<dbReference type="AlphaFoldDB" id="A0A4R6E0X0"/>
<dbReference type="Pfam" id="PF08811">
    <property type="entry name" value="DUF1800"/>
    <property type="match status" value="1"/>
</dbReference>
<keyword evidence="3" id="KW-1185">Reference proteome</keyword>
<sequence length="421" mass="45984">MSLVQQSIAAHRFGLGEPSLAGIGDPVRWLQAQLAAPPPPWAPPPKPVHGEQDAEETRRRRYRDWLRDEAEARWIHQIDSAAPFAERLVILWCNHFTVSALRGPVAPLVGAFERDAIRPHACGRFGDMLQAATLHPAMLRYLDNVQSVGPDSPAGNRGKRGLNENLARELLELHALGVDGGYSQDDVRALAAVLTGWTVDADSGETRFDARRHQPGAKHILGRRYAEDGEGEIHAVLRDLAATPACARHVADRLARHFVADEPPPALVRALSRRYLDSGGDLAEVCRALLAHPQAWDAGFPKLKLPEELGLSAYRLLGLRQRVFEGVGAGAQAMGQRVGAAPSPAGWPDRAEDWLGTDAMWKRIEWAARLAGRVPAVDARSLAESSLAERLGPASRAEIARADSPRQALTLFLAAPEFQRR</sequence>